<dbReference type="RefSeq" id="WP_005005199.1">
    <property type="nucleotide sequence ID" value="NZ_CP079898.1"/>
</dbReference>
<name>A0ABD7F773_9GAMM</name>
<sequence length="355" mass="41797">MNEPEYSGKPLAYLDQNILDLFTEPKCLLSKESELFQFLKNEVQAVYSPTTLEEIYRSVINGKSSVYGLAFLDVLKELNAHFITLITENGDVTNTIFRSWEEPLIHFNQFIENNYLNKFVHPLKNNLFAIFGGIKDFNKFENEQIDNLNNLLIFLESSLKFLESYESKDEYILSEIEKYKVEIPKLRMQQKEYESFVQLSVQHLEDANKEQAAYKKFRDSLKVDLNHLRKIEFPNVLVQIWKMLQKNNAELVNFELDDFFQLKKGFNSESEFYIFQKVNQIYTMLNLIGYHQDEGIHNKEKRFIASFSDMSHASYACFCEYLFTRDKNFSIKVSVAYEYLNVATQVVNIEVNSTP</sequence>
<accession>A0ABD7F773</accession>
<evidence type="ECO:0000313" key="1">
    <source>
        <dbReference type="EMBL" id="QXZ24253.1"/>
    </source>
</evidence>
<gene>
    <name evidence="1" type="ORF">I6L31_05740</name>
</gene>
<dbReference type="AlphaFoldDB" id="A0ABD7F773"/>
<protein>
    <recommendedName>
        <fullName evidence="3">DUF4935 domain-containing protein</fullName>
    </recommendedName>
</protein>
<evidence type="ECO:0000313" key="2">
    <source>
        <dbReference type="Proteomes" id="UP000827069"/>
    </source>
</evidence>
<proteinExistence type="predicted"/>
<dbReference type="Proteomes" id="UP000827069">
    <property type="component" value="Chromosome"/>
</dbReference>
<evidence type="ECO:0008006" key="3">
    <source>
        <dbReference type="Google" id="ProtNLM"/>
    </source>
</evidence>
<reference evidence="1 2" key="1">
    <citation type="submission" date="2021-07" db="EMBL/GenBank/DDBJ databases">
        <title>FDA dAtabase for Regulatory Grade micrObial Sequences (FDA-ARGOS): Supporting development and validation of Infectious Disease Dx tests.</title>
        <authorList>
            <person name="Sproer C."/>
            <person name="Gronow S."/>
            <person name="Severitt S."/>
            <person name="Schroder I."/>
            <person name="Tallon L."/>
            <person name="Sadzewicz L."/>
            <person name="Zhao X."/>
            <person name="Boylan J."/>
            <person name="Ott S."/>
            <person name="Bowen H."/>
            <person name="Vavikolanu K."/>
            <person name="Mehta A."/>
            <person name="Aluvathingal J."/>
            <person name="Nadendla S."/>
            <person name="Lowell S."/>
            <person name="Myers T."/>
            <person name="Yan Y."/>
        </authorList>
    </citation>
    <scope>NUCLEOTIDE SEQUENCE [LARGE SCALE GENOMIC DNA]</scope>
    <source>
        <strain evidence="1 2">FDAARGOS_1401</strain>
    </source>
</reference>
<keyword evidence="2" id="KW-1185">Reference proteome</keyword>
<dbReference type="EMBL" id="CP079898">
    <property type="protein sequence ID" value="QXZ24253.1"/>
    <property type="molecule type" value="Genomic_DNA"/>
</dbReference>
<organism evidence="1 2">
    <name type="scientific">Acinetobacter septicus</name>
    <dbReference type="NCBI Taxonomy" id="465797"/>
    <lineage>
        <taxon>Bacteria</taxon>
        <taxon>Pseudomonadati</taxon>
        <taxon>Pseudomonadota</taxon>
        <taxon>Gammaproteobacteria</taxon>
        <taxon>Moraxellales</taxon>
        <taxon>Moraxellaceae</taxon>
        <taxon>Acinetobacter</taxon>
    </lineage>
</organism>